<keyword evidence="1" id="KW-0732">Signal</keyword>
<reference evidence="3 4" key="1">
    <citation type="journal article" date="2009" name="Appl. Environ. Microbiol.">
        <title>Three genomes from the phylum Acidobacteria provide insight into the lifestyles of these microorganisms in soils.</title>
        <authorList>
            <person name="Ward N.L."/>
            <person name="Challacombe J.F."/>
            <person name="Janssen P.H."/>
            <person name="Henrissat B."/>
            <person name="Coutinho P.M."/>
            <person name="Wu M."/>
            <person name="Xie G."/>
            <person name="Haft D.H."/>
            <person name="Sait M."/>
            <person name="Badger J."/>
            <person name="Barabote R.D."/>
            <person name="Bradley B."/>
            <person name="Brettin T.S."/>
            <person name="Brinkac L.M."/>
            <person name="Bruce D."/>
            <person name="Creasy T."/>
            <person name="Daugherty S.C."/>
            <person name="Davidsen T.M."/>
            <person name="DeBoy R.T."/>
            <person name="Detter J.C."/>
            <person name="Dodson R.J."/>
            <person name="Durkin A.S."/>
            <person name="Ganapathy A."/>
            <person name="Gwinn-Giglio M."/>
            <person name="Han C.S."/>
            <person name="Khouri H."/>
            <person name="Kiss H."/>
            <person name="Kothari S.P."/>
            <person name="Madupu R."/>
            <person name="Nelson K.E."/>
            <person name="Nelson W.C."/>
            <person name="Paulsen I."/>
            <person name="Penn K."/>
            <person name="Ren Q."/>
            <person name="Rosovitz M.J."/>
            <person name="Selengut J.D."/>
            <person name="Shrivastava S."/>
            <person name="Sullivan S.A."/>
            <person name="Tapia R."/>
            <person name="Thompson L.S."/>
            <person name="Watkins K.L."/>
            <person name="Yang Q."/>
            <person name="Yu C."/>
            <person name="Zafar N."/>
            <person name="Zhou L."/>
            <person name="Kuske C.R."/>
        </authorList>
    </citation>
    <scope>NUCLEOTIDE SEQUENCE [LARGE SCALE GENOMIC DNA]</scope>
    <source>
        <strain evidence="4">ATCC 51196 / DSM 11244 / BCRC 80197 / JCM 7670 / NBRC 15755 / NCIMB 13165 / 161</strain>
    </source>
</reference>
<dbReference type="KEGG" id="aca:ACP_2194"/>
<accession>C1F9N5</accession>
<evidence type="ECO:0000259" key="2">
    <source>
        <dbReference type="Pfam" id="PF13349"/>
    </source>
</evidence>
<evidence type="ECO:0000313" key="4">
    <source>
        <dbReference type="Proteomes" id="UP000002207"/>
    </source>
</evidence>
<dbReference type="eggNOG" id="COG3595">
    <property type="taxonomic scope" value="Bacteria"/>
</dbReference>
<dbReference type="RefSeq" id="WP_015897291.1">
    <property type="nucleotide sequence ID" value="NC_012483.1"/>
</dbReference>
<gene>
    <name evidence="3" type="ordered locus">ACP_2194</name>
</gene>
<dbReference type="Proteomes" id="UP000002207">
    <property type="component" value="Chromosome"/>
</dbReference>
<organism evidence="3 4">
    <name type="scientific">Acidobacterium capsulatum (strain ATCC 51196 / DSM 11244 / BCRC 80197 / JCM 7670 / NBRC 15755 / NCIMB 13165 / 161)</name>
    <dbReference type="NCBI Taxonomy" id="240015"/>
    <lineage>
        <taxon>Bacteria</taxon>
        <taxon>Pseudomonadati</taxon>
        <taxon>Acidobacteriota</taxon>
        <taxon>Terriglobia</taxon>
        <taxon>Terriglobales</taxon>
        <taxon>Acidobacteriaceae</taxon>
        <taxon>Acidobacterium</taxon>
    </lineage>
</organism>
<feature type="chain" id="PRO_5002909220" description="DUF4097 domain-containing protein" evidence="1">
    <location>
        <begin position="26"/>
        <end position="280"/>
    </location>
</feature>
<sequence length="280" mass="29813">MRRFVFAPTLLILPLLLAATLPARAQSPQFVKQSWTTSSCEGHYGGTRNYSLFGSRHQFCELRRITLPASGEVKVRDENGGIEVIGQQRNTIELEARVIVQDSSHAKAEATAQKVTIHTDGEIHATGPSSGIWGGPSWYVNYRLYVPENIAAQLHTENGGINLRQLNGKIDAATTNGGLSLVNLNGEVHAKTTNGGLSVTLGGDGWTGQGLWAQTTNGGVNVTLGSHYSAHLDVQNVNGGISVDLPNITKIARHHYAGDLGHGGATLSFRSTNGGVSVSR</sequence>
<name>C1F9N5_ACIC5</name>
<evidence type="ECO:0000256" key="1">
    <source>
        <dbReference type="SAM" id="SignalP"/>
    </source>
</evidence>
<proteinExistence type="predicted"/>
<feature type="domain" description="DUF4097" evidence="2">
    <location>
        <begin position="129"/>
        <end position="278"/>
    </location>
</feature>
<dbReference type="Pfam" id="PF13349">
    <property type="entry name" value="DUF4097"/>
    <property type="match status" value="1"/>
</dbReference>
<evidence type="ECO:0000313" key="3">
    <source>
        <dbReference type="EMBL" id="ACO32911.1"/>
    </source>
</evidence>
<dbReference type="STRING" id="240015.ACP_2194"/>
<dbReference type="AlphaFoldDB" id="C1F9N5"/>
<dbReference type="EMBL" id="CP001472">
    <property type="protein sequence ID" value="ACO32911.1"/>
    <property type="molecule type" value="Genomic_DNA"/>
</dbReference>
<protein>
    <recommendedName>
        <fullName evidence="2">DUF4097 domain-containing protein</fullName>
    </recommendedName>
</protein>
<dbReference type="InterPro" id="IPR025164">
    <property type="entry name" value="Toastrack_DUF4097"/>
</dbReference>
<keyword evidence="4" id="KW-1185">Reference proteome</keyword>
<feature type="signal peptide" evidence="1">
    <location>
        <begin position="1"/>
        <end position="25"/>
    </location>
</feature>
<dbReference type="InParanoid" id="C1F9N5"/>
<dbReference type="OrthoDB" id="128240at2"/>
<dbReference type="HOGENOM" id="CLU_1007970_0_0_0"/>